<feature type="region of interest" description="Disordered" evidence="1">
    <location>
        <begin position="63"/>
        <end position="138"/>
    </location>
</feature>
<feature type="non-terminal residue" evidence="2">
    <location>
        <position position="1"/>
    </location>
</feature>
<reference evidence="2" key="1">
    <citation type="submission" date="2021-06" db="EMBL/GenBank/DDBJ databases">
        <authorList>
            <person name="Kallberg Y."/>
            <person name="Tangrot J."/>
            <person name="Rosling A."/>
        </authorList>
    </citation>
    <scope>NUCLEOTIDE SEQUENCE</scope>
    <source>
        <strain evidence="2">UK204</strain>
    </source>
</reference>
<name>A0A9N9HWU2_9GLOM</name>
<organism evidence="2 3">
    <name type="scientific">Funneliformis caledonium</name>
    <dbReference type="NCBI Taxonomy" id="1117310"/>
    <lineage>
        <taxon>Eukaryota</taxon>
        <taxon>Fungi</taxon>
        <taxon>Fungi incertae sedis</taxon>
        <taxon>Mucoromycota</taxon>
        <taxon>Glomeromycotina</taxon>
        <taxon>Glomeromycetes</taxon>
        <taxon>Glomerales</taxon>
        <taxon>Glomeraceae</taxon>
        <taxon>Funneliformis</taxon>
    </lineage>
</organism>
<dbReference type="EMBL" id="CAJVPQ010008873">
    <property type="protein sequence ID" value="CAG8710755.1"/>
    <property type="molecule type" value="Genomic_DNA"/>
</dbReference>
<gene>
    <name evidence="2" type="ORF">FCALED_LOCUS13903</name>
</gene>
<comment type="caution">
    <text evidence="2">The sequence shown here is derived from an EMBL/GenBank/DDBJ whole genome shotgun (WGS) entry which is preliminary data.</text>
</comment>
<evidence type="ECO:0000256" key="1">
    <source>
        <dbReference type="SAM" id="MobiDB-lite"/>
    </source>
</evidence>
<feature type="compositionally biased region" description="Acidic residues" evidence="1">
    <location>
        <begin position="118"/>
        <end position="138"/>
    </location>
</feature>
<proteinExistence type="predicted"/>
<protein>
    <submittedName>
        <fullName evidence="2">2424_t:CDS:1</fullName>
    </submittedName>
</protein>
<evidence type="ECO:0000313" key="3">
    <source>
        <dbReference type="Proteomes" id="UP000789570"/>
    </source>
</evidence>
<evidence type="ECO:0000313" key="2">
    <source>
        <dbReference type="EMBL" id="CAG8710755.1"/>
    </source>
</evidence>
<dbReference type="Proteomes" id="UP000789570">
    <property type="component" value="Unassembled WGS sequence"/>
</dbReference>
<sequence length="138" mass="15948">SPSERQSSNLYREVEHDIFNETDNEKGDVWYSHKIISEMGLLIALIVTSEVYIVDYNEDRSVYATPCSNSPMDDNPEGEPRPKRRALAKTDDKSCTSSGTNDDSRYHKYSKDILYTSDEFDEHDESDESDDECETFKR</sequence>
<accession>A0A9N9HWU2</accession>
<dbReference type="AlphaFoldDB" id="A0A9N9HWU2"/>
<keyword evidence="3" id="KW-1185">Reference proteome</keyword>
<feature type="compositionally biased region" description="Basic and acidic residues" evidence="1">
    <location>
        <begin position="102"/>
        <end position="111"/>
    </location>
</feature>